<dbReference type="PANTHER" id="PTHR43498:SF1">
    <property type="entry name" value="COB--COM HETERODISULFIDE REDUCTASE IRON-SULFUR SUBUNIT A"/>
    <property type="match status" value="1"/>
</dbReference>
<keyword evidence="1" id="KW-0004">4Fe-4S</keyword>
<dbReference type="KEGG" id="fmr:Fuma_00259"/>
<reference evidence="6 7" key="1">
    <citation type="journal article" date="2016" name="Front. Microbiol.">
        <title>Fuerstia marisgermanicae gen. nov., sp. nov., an Unusual Member of the Phylum Planctomycetes from the German Wadden Sea.</title>
        <authorList>
            <person name="Kohn T."/>
            <person name="Heuer A."/>
            <person name="Jogler M."/>
            <person name="Vollmers J."/>
            <person name="Boedeker C."/>
            <person name="Bunk B."/>
            <person name="Rast P."/>
            <person name="Borchert D."/>
            <person name="Glockner I."/>
            <person name="Freese H.M."/>
            <person name="Klenk H.P."/>
            <person name="Overmann J."/>
            <person name="Kaster A.K."/>
            <person name="Rohde M."/>
            <person name="Wiegand S."/>
            <person name="Jogler C."/>
        </authorList>
    </citation>
    <scope>NUCLEOTIDE SEQUENCE [LARGE SCALE GENOMIC DNA]</scope>
    <source>
        <strain evidence="6 7">NH11</strain>
    </source>
</reference>
<dbReference type="GO" id="GO:0016491">
    <property type="term" value="F:oxidoreductase activity"/>
    <property type="evidence" value="ECO:0007669"/>
    <property type="project" value="UniProtKB-KW"/>
</dbReference>
<keyword evidence="5" id="KW-0411">Iron-sulfur</keyword>
<dbReference type="GO" id="GO:0046872">
    <property type="term" value="F:metal ion binding"/>
    <property type="evidence" value="ECO:0007669"/>
    <property type="project" value="UniProtKB-KW"/>
</dbReference>
<accession>A0A1P8W9E0</accession>
<gene>
    <name evidence="6" type="ORF">Fuma_00259</name>
</gene>
<evidence type="ECO:0000256" key="3">
    <source>
        <dbReference type="ARBA" id="ARBA00023002"/>
    </source>
</evidence>
<evidence type="ECO:0000256" key="2">
    <source>
        <dbReference type="ARBA" id="ARBA00022723"/>
    </source>
</evidence>
<dbReference type="Pfam" id="PF12831">
    <property type="entry name" value="FAD_oxidored"/>
    <property type="match status" value="1"/>
</dbReference>
<dbReference type="AlphaFoldDB" id="A0A1P8W9E0"/>
<dbReference type="EMBL" id="CP017641">
    <property type="protein sequence ID" value="APZ90678.1"/>
    <property type="molecule type" value="Genomic_DNA"/>
</dbReference>
<keyword evidence="3" id="KW-0560">Oxidoreductase</keyword>
<keyword evidence="4" id="KW-0408">Iron</keyword>
<protein>
    <submittedName>
        <fullName evidence="6">FAD dependent oxidoreductase</fullName>
    </submittedName>
</protein>
<dbReference type="InterPro" id="IPR008979">
    <property type="entry name" value="Galactose-bd-like_sf"/>
</dbReference>
<dbReference type="OrthoDB" id="223453at2"/>
<organism evidence="6 7">
    <name type="scientific">Fuerstiella marisgermanici</name>
    <dbReference type="NCBI Taxonomy" id="1891926"/>
    <lineage>
        <taxon>Bacteria</taxon>
        <taxon>Pseudomonadati</taxon>
        <taxon>Planctomycetota</taxon>
        <taxon>Planctomycetia</taxon>
        <taxon>Planctomycetales</taxon>
        <taxon>Planctomycetaceae</taxon>
        <taxon>Fuerstiella</taxon>
    </lineage>
</organism>
<dbReference type="RefSeq" id="WP_145943889.1">
    <property type="nucleotide sequence ID" value="NZ_CP017641.1"/>
</dbReference>
<sequence>MKTILRLIIFAFAFPAAQGEVARVDTELLIVGATESGWAAAIQAARMGVKSITIVHDGEWYGGQFTEQALACVDEDKGPGKVGWGVDWHPMKRSFHRSGLFRELMDRIESFNTEAYGSPMPGKPYHGPSTFRPAEAEAIFRDMISPFVESGQIRVFWKHVPVATTVVDEKLAAVDFAPLGEQAATLNVTAKLTIDASDWGDVIQLSGAEYECGADPKSRYNEPSASETVVPNEMNPITWAMIVEESPDAQPTPIPKPPNFDDRNYPRATHFSRKEFGELQWDRPAGIGAIAHWPNGGMASPRQLSVYTVRRIVDGFTSKDHRTSILLNYMNGQDYPLMRLPARVVEALESTEPGASQKNIVEMTRQQREIIFQDAKNHSLGVLYHLQNFVHNNAPDRANSFRNFRLSREFGTADHLPPKPYLRESLRLKAAYMMKEQDGRNRDGATKDAARERFSHVMYPDGLFCWQFHYDFHRTGRTFLQEEGDTGPWIDYETPGRHTRHISDRCVFPARSLIPVKLDGLLGSQGNVGFSSIVSAAIRLHDQRIHIGQASGALAAISLARDVTPREIPWQRHLLEEVRRGLCGGSDGLPLLLFPWRDLSADHAAFVAINRLSALNCVPIDVRDVDFRADEPAAEEWSIALQKNMEQQVPHLRLKKFALPSNATRGELCEFWWAAIKHTPLKQFTPFPRHAVNDADGDGIADTDDALPFSVNEPIVWELERPVLTAETDGLVDVGLPSNVRRFDFASANVPKANGFQRDIGLPFDKTKGHGWNRDVSQNARHRHALAEPERDAFLFTRGEDTWECEVANGQWRVTVCVGDSGHEQSNQNVSVEGTEVIENRFTAAGQFQEASTTVTVKDGRLTITIGRPEGNGNTAICWVVMYPATQL</sequence>
<dbReference type="InterPro" id="IPR036188">
    <property type="entry name" value="FAD/NAD-bd_sf"/>
</dbReference>
<dbReference type="Gene3D" id="2.60.120.430">
    <property type="entry name" value="Galactose-binding lectin"/>
    <property type="match status" value="1"/>
</dbReference>
<name>A0A1P8W9E0_9PLAN</name>
<dbReference type="SUPFAM" id="SSF51905">
    <property type="entry name" value="FAD/NAD(P)-binding domain"/>
    <property type="match status" value="1"/>
</dbReference>
<evidence type="ECO:0000313" key="6">
    <source>
        <dbReference type="EMBL" id="APZ90678.1"/>
    </source>
</evidence>
<dbReference type="InterPro" id="IPR039650">
    <property type="entry name" value="HdrA-like"/>
</dbReference>
<dbReference type="PANTHER" id="PTHR43498">
    <property type="entry name" value="FERREDOXIN:COB-COM HETERODISULFIDE REDUCTASE SUBUNIT A"/>
    <property type="match status" value="1"/>
</dbReference>
<evidence type="ECO:0000256" key="1">
    <source>
        <dbReference type="ARBA" id="ARBA00022485"/>
    </source>
</evidence>
<evidence type="ECO:0000256" key="4">
    <source>
        <dbReference type="ARBA" id="ARBA00023004"/>
    </source>
</evidence>
<evidence type="ECO:0000313" key="7">
    <source>
        <dbReference type="Proteomes" id="UP000187735"/>
    </source>
</evidence>
<dbReference type="SUPFAM" id="SSF49785">
    <property type="entry name" value="Galactose-binding domain-like"/>
    <property type="match status" value="1"/>
</dbReference>
<dbReference type="GO" id="GO:0051539">
    <property type="term" value="F:4 iron, 4 sulfur cluster binding"/>
    <property type="evidence" value="ECO:0007669"/>
    <property type="project" value="UniProtKB-KW"/>
</dbReference>
<evidence type="ECO:0000256" key="5">
    <source>
        <dbReference type="ARBA" id="ARBA00023014"/>
    </source>
</evidence>
<dbReference type="STRING" id="1891926.Fuma_00259"/>
<keyword evidence="7" id="KW-1185">Reference proteome</keyword>
<keyword evidence="2" id="KW-0479">Metal-binding</keyword>
<dbReference type="Proteomes" id="UP000187735">
    <property type="component" value="Chromosome"/>
</dbReference>
<proteinExistence type="predicted"/>